<dbReference type="Proteomes" id="UP000681722">
    <property type="component" value="Unassembled WGS sequence"/>
</dbReference>
<reference evidence="2" key="1">
    <citation type="submission" date="2021-02" db="EMBL/GenBank/DDBJ databases">
        <authorList>
            <person name="Nowell W R."/>
        </authorList>
    </citation>
    <scope>NUCLEOTIDE SEQUENCE</scope>
</reference>
<dbReference type="AlphaFoldDB" id="A0A815FMF7"/>
<dbReference type="Proteomes" id="UP000677228">
    <property type="component" value="Unassembled WGS sequence"/>
</dbReference>
<gene>
    <name evidence="2" type="ORF">GPM918_LOCUS29846</name>
    <name evidence="1" type="ORF">OVA965_LOCUS14738</name>
    <name evidence="4" type="ORF">SRO942_LOCUS30443</name>
    <name evidence="3" type="ORF">TMI583_LOCUS14745</name>
</gene>
<evidence type="ECO:0000313" key="5">
    <source>
        <dbReference type="Proteomes" id="UP000663829"/>
    </source>
</evidence>
<sequence length="66" mass="7421">MSEINLTKANRIIQNLLNELKVQCNVCQTVIDRGHYGNHACNGNSNNQIQNLQKATIQQEIQVTIS</sequence>
<dbReference type="EMBL" id="CAJOBC010052031">
    <property type="protein sequence ID" value="CAF4180970.1"/>
    <property type="molecule type" value="Genomic_DNA"/>
</dbReference>
<evidence type="ECO:0000313" key="2">
    <source>
        <dbReference type="EMBL" id="CAF1328949.1"/>
    </source>
</evidence>
<accession>A0A815FMF7</accession>
<dbReference type="EMBL" id="CAJNOQ010013799">
    <property type="protein sequence ID" value="CAF1328949.1"/>
    <property type="molecule type" value="Genomic_DNA"/>
</dbReference>
<dbReference type="EMBL" id="CAJNOK010006471">
    <property type="protein sequence ID" value="CAF1004664.1"/>
    <property type="molecule type" value="Genomic_DNA"/>
</dbReference>
<organism evidence="2 5">
    <name type="scientific">Didymodactylos carnosus</name>
    <dbReference type="NCBI Taxonomy" id="1234261"/>
    <lineage>
        <taxon>Eukaryota</taxon>
        <taxon>Metazoa</taxon>
        <taxon>Spiralia</taxon>
        <taxon>Gnathifera</taxon>
        <taxon>Rotifera</taxon>
        <taxon>Eurotatoria</taxon>
        <taxon>Bdelloidea</taxon>
        <taxon>Philodinida</taxon>
        <taxon>Philodinidae</taxon>
        <taxon>Didymodactylos</taxon>
    </lineage>
</organism>
<evidence type="ECO:0000313" key="1">
    <source>
        <dbReference type="EMBL" id="CAF1004664.1"/>
    </source>
</evidence>
<dbReference type="Proteomes" id="UP000663829">
    <property type="component" value="Unassembled WGS sequence"/>
</dbReference>
<dbReference type="Proteomes" id="UP000682733">
    <property type="component" value="Unassembled WGS sequence"/>
</dbReference>
<comment type="caution">
    <text evidence="2">The sequence shown here is derived from an EMBL/GenBank/DDBJ whole genome shotgun (WGS) entry which is preliminary data.</text>
</comment>
<name>A0A815FMF7_9BILA</name>
<evidence type="ECO:0000313" key="3">
    <source>
        <dbReference type="EMBL" id="CAF3773975.1"/>
    </source>
</evidence>
<protein>
    <submittedName>
        <fullName evidence="2">Uncharacterized protein</fullName>
    </submittedName>
</protein>
<keyword evidence="5" id="KW-1185">Reference proteome</keyword>
<proteinExistence type="predicted"/>
<evidence type="ECO:0000313" key="4">
    <source>
        <dbReference type="EMBL" id="CAF4180970.1"/>
    </source>
</evidence>
<dbReference type="EMBL" id="CAJOBA010006480">
    <property type="protein sequence ID" value="CAF3773975.1"/>
    <property type="molecule type" value="Genomic_DNA"/>
</dbReference>